<dbReference type="SMART" id="SM00132">
    <property type="entry name" value="LIM"/>
    <property type="match status" value="1"/>
</dbReference>
<feature type="compositionally biased region" description="Pro residues" evidence="5">
    <location>
        <begin position="411"/>
        <end position="420"/>
    </location>
</feature>
<dbReference type="AlphaFoldDB" id="A0A9Y4KGS6"/>
<dbReference type="GeneID" id="103367247"/>
<evidence type="ECO:0000256" key="3">
    <source>
        <dbReference type="ARBA" id="ARBA00023038"/>
    </source>
</evidence>
<dbReference type="Gene3D" id="2.10.110.10">
    <property type="entry name" value="Cysteine Rich Protein"/>
    <property type="match status" value="1"/>
</dbReference>
<evidence type="ECO:0000256" key="5">
    <source>
        <dbReference type="SAM" id="MobiDB-lite"/>
    </source>
</evidence>
<name>A0A9Y4KGS6_9TELE</name>
<feature type="compositionally biased region" description="Polar residues" evidence="5">
    <location>
        <begin position="10"/>
        <end position="22"/>
    </location>
</feature>
<keyword evidence="7" id="KW-1185">Reference proteome</keyword>
<sequence>MSKDVDRNQVLKTTRVRTSLKNDGSWIHKSKEDKEEQDKEGTFQTVEAKRVPVRQSSYVLLTAKRFESIDSSLSPPLQKTEVIPSEGDSAPQANGDVIPAKKDAQPEGSTVETTGDTKPQAVVEELQNSQAELEKSAADTTTENKEECAETPVDKSKVEHTEAAAEASADVHVEENIQPVSSAEENPETVSPVVTDDQPLTNTTAENKEEQADPSIIDHSEAVISADANVENPAAEISAVTDAAESKSTAEVPAALILEAKPQEESLIKTEPATATNLEDAGAEISVQPTEGGSEKSPPEQTTGEAVAAAANLMVKSLSETTDVTNATPGEVSEESVPDLLLESITKSPTQPAAEATTEVSFEISPPAQFTDEAVEAAAEVTVEEIPENPYVNNATQLEEAAVQNSVQPCPDVPSEPPAQPAAQTATEENCEKCPSEQGAQEIVDAVAEVLVETLPESPAVNNATPEEEAAPPNSVQPVPDNLSESPTYLPTETTTEESGEKCPPEQDTKEIAEAVAEAVAETLPETVNNAAPEEEAALQSNVQPVPDTESESPTHPSAEATTEGSSEEAAPQTRVQQVSDTLSKPPTQPAAETTTEDNCENCPADQGAQETVGAVAEVVVEALLEAPAVNNATPEEEAAAQPVPEPPTQPAADAVVKSVERQAESAAVEEPVLKITTEEAVECAVNTAVEQSAEPTPQSTAEHVAELNVEDAVKPAAAPEAEAVYEDLAARVIELTDALDVEPPAAETVPKPVEDPQPSHSEETKVIQQCDDANTSEVFQKPAEEPNSTQTLKKSGDEKATCCFCHQIIDGSIKISFSEPLLTCHPECLKCGVCAVALGDMMTPMYLHKKEIQCGGCFAKTLQI</sequence>
<feature type="region of interest" description="Disordered" evidence="5">
    <location>
        <begin position="69"/>
        <end position="219"/>
    </location>
</feature>
<gene>
    <name evidence="8" type="primary">LOC103367247</name>
</gene>
<dbReference type="RefSeq" id="XP_008293449.1">
    <property type="nucleotide sequence ID" value="XM_008295227.1"/>
</dbReference>
<dbReference type="PROSITE" id="PS50023">
    <property type="entry name" value="LIM_DOMAIN_2"/>
    <property type="match status" value="1"/>
</dbReference>
<feature type="compositionally biased region" description="Basic and acidic residues" evidence="5">
    <location>
        <begin position="499"/>
        <end position="513"/>
    </location>
</feature>
<evidence type="ECO:0000256" key="1">
    <source>
        <dbReference type="ARBA" id="ARBA00022723"/>
    </source>
</evidence>
<feature type="domain" description="LIM zinc-binding" evidence="6">
    <location>
        <begin position="801"/>
        <end position="865"/>
    </location>
</feature>
<dbReference type="PANTHER" id="PTHR15468">
    <property type="entry name" value="ZNF185"/>
    <property type="match status" value="1"/>
</dbReference>
<feature type="region of interest" description="Disordered" evidence="5">
    <location>
        <begin position="743"/>
        <end position="765"/>
    </location>
</feature>
<proteinExistence type="predicted"/>
<dbReference type="CDD" id="cd08368">
    <property type="entry name" value="LIM"/>
    <property type="match status" value="1"/>
</dbReference>
<feature type="compositionally biased region" description="Basic and acidic residues" evidence="5">
    <location>
        <begin position="132"/>
        <end position="175"/>
    </location>
</feature>
<organism evidence="7 8">
    <name type="scientific">Stegastes partitus</name>
    <name type="common">bicolor damselfish</name>
    <dbReference type="NCBI Taxonomy" id="144197"/>
    <lineage>
        <taxon>Eukaryota</taxon>
        <taxon>Metazoa</taxon>
        <taxon>Chordata</taxon>
        <taxon>Craniata</taxon>
        <taxon>Vertebrata</taxon>
        <taxon>Euteleostomi</taxon>
        <taxon>Actinopterygii</taxon>
        <taxon>Neopterygii</taxon>
        <taxon>Teleostei</taxon>
        <taxon>Neoteleostei</taxon>
        <taxon>Acanthomorphata</taxon>
        <taxon>Ovalentaria</taxon>
        <taxon>Pomacentridae</taxon>
        <taxon>Stegastes</taxon>
    </lineage>
</organism>
<protein>
    <submittedName>
        <fullName evidence="8">Uncharacterized protein KIAA0754</fullName>
    </submittedName>
</protein>
<evidence type="ECO:0000256" key="4">
    <source>
        <dbReference type="PROSITE-ProRule" id="PRU00125"/>
    </source>
</evidence>
<keyword evidence="3 4" id="KW-0440">LIM domain</keyword>
<feature type="region of interest" description="Disordered" evidence="5">
    <location>
        <begin position="628"/>
        <end position="659"/>
    </location>
</feature>
<feature type="compositionally biased region" description="Basic and acidic residues" evidence="5">
    <location>
        <begin position="29"/>
        <end position="41"/>
    </location>
</feature>
<dbReference type="Proteomes" id="UP000694891">
    <property type="component" value="Unplaced"/>
</dbReference>
<evidence type="ECO:0000313" key="8">
    <source>
        <dbReference type="RefSeq" id="XP_008293449.1"/>
    </source>
</evidence>
<dbReference type="GO" id="GO:0046872">
    <property type="term" value="F:metal ion binding"/>
    <property type="evidence" value="ECO:0007669"/>
    <property type="project" value="UniProtKB-KW"/>
</dbReference>
<feature type="region of interest" description="Disordered" evidence="5">
    <location>
        <begin position="403"/>
        <end position="437"/>
    </location>
</feature>
<feature type="region of interest" description="Disordered" evidence="5">
    <location>
        <begin position="1"/>
        <end position="42"/>
    </location>
</feature>
<feature type="region of interest" description="Disordered" evidence="5">
    <location>
        <begin position="260"/>
        <end position="306"/>
    </location>
</feature>
<dbReference type="PANTHER" id="PTHR15468:SF12">
    <property type="match status" value="1"/>
</dbReference>
<evidence type="ECO:0000256" key="2">
    <source>
        <dbReference type="ARBA" id="ARBA00022833"/>
    </source>
</evidence>
<feature type="compositionally biased region" description="Polar residues" evidence="5">
    <location>
        <begin position="574"/>
        <end position="585"/>
    </location>
</feature>
<feature type="compositionally biased region" description="Polar residues" evidence="5">
    <location>
        <begin position="107"/>
        <end position="117"/>
    </location>
</feature>
<reference evidence="8" key="1">
    <citation type="submission" date="2025-08" db="UniProtKB">
        <authorList>
            <consortium name="RefSeq"/>
        </authorList>
    </citation>
    <scope>IDENTIFICATION</scope>
</reference>
<keyword evidence="1 4" id="KW-0479">Metal-binding</keyword>
<feature type="compositionally biased region" description="Basic and acidic residues" evidence="5">
    <location>
        <begin position="206"/>
        <end position="219"/>
    </location>
</feature>
<feature type="compositionally biased region" description="Low complexity" evidence="5">
    <location>
        <begin position="558"/>
        <end position="571"/>
    </location>
</feature>
<keyword evidence="2 4" id="KW-0862">Zinc</keyword>
<evidence type="ECO:0000313" key="7">
    <source>
        <dbReference type="Proteomes" id="UP000694891"/>
    </source>
</evidence>
<feature type="region of interest" description="Disordered" evidence="5">
    <location>
        <begin position="454"/>
        <end position="607"/>
    </location>
</feature>
<evidence type="ECO:0000259" key="6">
    <source>
        <dbReference type="PROSITE" id="PS50023"/>
    </source>
</evidence>
<dbReference type="InterPro" id="IPR001781">
    <property type="entry name" value="Znf_LIM"/>
</dbReference>
<dbReference type="PROSITE" id="PS00478">
    <property type="entry name" value="LIM_DOMAIN_1"/>
    <property type="match status" value="1"/>
</dbReference>
<dbReference type="InterPro" id="IPR052621">
    <property type="entry name" value="Cell_Prolif/Cornif_Regul"/>
</dbReference>
<accession>A0A9Y4KGS6</accession>